<dbReference type="PROSITE" id="PS51165">
    <property type="entry name" value="THUMP"/>
    <property type="match status" value="1"/>
</dbReference>
<proteinExistence type="predicted"/>
<accession>A0A1M6E9S8</accession>
<dbReference type="PANTHER" id="PTHR47313">
    <property type="entry name" value="RIBOSOMAL RNA LARGE SUBUNIT METHYLTRANSFERASE K/L"/>
    <property type="match status" value="1"/>
</dbReference>
<dbReference type="InterPro" id="IPR002052">
    <property type="entry name" value="DNA_methylase_N6_adenine_CS"/>
</dbReference>
<dbReference type="Proteomes" id="UP000184171">
    <property type="component" value="Unassembled WGS sequence"/>
</dbReference>
<organism evidence="5 6">
    <name type="scientific">Malonomonas rubra DSM 5091</name>
    <dbReference type="NCBI Taxonomy" id="1122189"/>
    <lineage>
        <taxon>Bacteria</taxon>
        <taxon>Pseudomonadati</taxon>
        <taxon>Thermodesulfobacteriota</taxon>
        <taxon>Desulfuromonadia</taxon>
        <taxon>Desulfuromonadales</taxon>
        <taxon>Geopsychrobacteraceae</taxon>
        <taxon>Malonomonas</taxon>
    </lineage>
</organism>
<dbReference type="InterPro" id="IPR029063">
    <property type="entry name" value="SAM-dependent_MTases_sf"/>
</dbReference>
<dbReference type="RefSeq" id="WP_072906153.1">
    <property type="nucleotide sequence ID" value="NZ_FQZT01000002.1"/>
</dbReference>
<dbReference type="STRING" id="1122189.SAMN02745165_00994"/>
<evidence type="ECO:0000256" key="1">
    <source>
        <dbReference type="ARBA" id="ARBA00022603"/>
    </source>
</evidence>
<evidence type="ECO:0000256" key="3">
    <source>
        <dbReference type="PROSITE-ProRule" id="PRU00529"/>
    </source>
</evidence>
<dbReference type="GO" id="GO:0070043">
    <property type="term" value="F:rRNA (guanine-N7-)-methyltransferase activity"/>
    <property type="evidence" value="ECO:0007669"/>
    <property type="project" value="TreeGrafter"/>
</dbReference>
<reference evidence="5 6" key="1">
    <citation type="submission" date="2016-11" db="EMBL/GenBank/DDBJ databases">
        <authorList>
            <person name="Jaros S."/>
            <person name="Januszkiewicz K."/>
            <person name="Wedrychowicz H."/>
        </authorList>
    </citation>
    <scope>NUCLEOTIDE SEQUENCE [LARGE SCALE GENOMIC DNA]</scope>
    <source>
        <strain evidence="5 6">DSM 5091</strain>
    </source>
</reference>
<name>A0A1M6E9S8_MALRU</name>
<dbReference type="CDD" id="cd11715">
    <property type="entry name" value="THUMP_AdoMetMT"/>
    <property type="match status" value="1"/>
</dbReference>
<dbReference type="Pfam" id="PF01170">
    <property type="entry name" value="UPF0020"/>
    <property type="match status" value="1"/>
</dbReference>
<evidence type="ECO:0000313" key="5">
    <source>
        <dbReference type="EMBL" id="SHI82173.1"/>
    </source>
</evidence>
<keyword evidence="3" id="KW-0694">RNA-binding</keyword>
<evidence type="ECO:0000256" key="2">
    <source>
        <dbReference type="ARBA" id="ARBA00022679"/>
    </source>
</evidence>
<keyword evidence="2" id="KW-0808">Transferase</keyword>
<dbReference type="GO" id="GO:0003723">
    <property type="term" value="F:RNA binding"/>
    <property type="evidence" value="ECO:0007669"/>
    <property type="project" value="UniProtKB-UniRule"/>
</dbReference>
<dbReference type="Pfam" id="PF02926">
    <property type="entry name" value="THUMP"/>
    <property type="match status" value="1"/>
</dbReference>
<feature type="domain" description="THUMP" evidence="4">
    <location>
        <begin position="47"/>
        <end position="151"/>
    </location>
</feature>
<dbReference type="Gene3D" id="3.30.2130.30">
    <property type="match status" value="1"/>
</dbReference>
<sequence>MVKQENRYFAVTTPGLEDVCAQEIECLGLGPIKVLPGGVEFAGGLREMYLANLWLRSASRILVRADEVLARDFPTLFKKLQRLPWGRFITPGSAFKVRVTCHRSRLSHSDRVAQTCREAIDKALGAESQDAGPVSVLLRLENDRCQVSLDSSGDLLYRRGYRRANVAAPLRETLAAGCLLALGYDGSQPLVDAMTGSGSFAIEGALIAKNRAPGIERTFSFMQWPKFRAGLWRQLCDEARRAERQDGVAPIIAVDSNPKAIEAAQQNAAAAGVADIVSLKCQLMQNLAAECSSGLIICNPPYGERIGRKAELRALYHAIGHAYGETFAGWQGALVCPDSELVRSSKIDFNPLLRFSNGGIRVALWKKNRSDGNPLT</sequence>
<keyword evidence="6" id="KW-1185">Reference proteome</keyword>
<gene>
    <name evidence="5" type="ORF">SAMN02745165_00994</name>
</gene>
<dbReference type="EMBL" id="FQZT01000002">
    <property type="protein sequence ID" value="SHI82173.1"/>
    <property type="molecule type" value="Genomic_DNA"/>
</dbReference>
<dbReference type="Pfam" id="PF22020">
    <property type="entry name" value="RlmL_1st"/>
    <property type="match status" value="1"/>
</dbReference>
<dbReference type="GO" id="GO:0008990">
    <property type="term" value="F:rRNA (guanine-N2-)-methyltransferase activity"/>
    <property type="evidence" value="ECO:0007669"/>
    <property type="project" value="TreeGrafter"/>
</dbReference>
<dbReference type="SUPFAM" id="SSF53335">
    <property type="entry name" value="S-adenosyl-L-methionine-dependent methyltransferases"/>
    <property type="match status" value="1"/>
</dbReference>
<dbReference type="InterPro" id="IPR004114">
    <property type="entry name" value="THUMP_dom"/>
</dbReference>
<keyword evidence="1 5" id="KW-0489">Methyltransferase</keyword>
<dbReference type="PANTHER" id="PTHR47313:SF1">
    <property type="entry name" value="RIBOSOMAL RNA LARGE SUBUNIT METHYLTRANSFERASE K_L"/>
    <property type="match status" value="1"/>
</dbReference>
<dbReference type="AlphaFoldDB" id="A0A1M6E9S8"/>
<evidence type="ECO:0000259" key="4">
    <source>
        <dbReference type="PROSITE" id="PS51165"/>
    </source>
</evidence>
<dbReference type="OrthoDB" id="9809404at2"/>
<protein>
    <submittedName>
        <fullName evidence="5">Putative N6-adenine-specific DNA methylase</fullName>
    </submittedName>
</protein>
<dbReference type="Gene3D" id="3.40.50.150">
    <property type="entry name" value="Vaccinia Virus protein VP39"/>
    <property type="match status" value="1"/>
</dbReference>
<dbReference type="PROSITE" id="PS00092">
    <property type="entry name" value="N6_MTASE"/>
    <property type="match status" value="1"/>
</dbReference>
<dbReference type="InterPro" id="IPR000241">
    <property type="entry name" value="RlmKL-like_Mtase"/>
</dbReference>
<dbReference type="InterPro" id="IPR054170">
    <property type="entry name" value="RlmL_1st"/>
</dbReference>
<evidence type="ECO:0000313" key="6">
    <source>
        <dbReference type="Proteomes" id="UP000184171"/>
    </source>
</evidence>